<dbReference type="EMBL" id="MU003492">
    <property type="protein sequence ID" value="KAF2478233.1"/>
    <property type="molecule type" value="Genomic_DNA"/>
</dbReference>
<dbReference type="Proteomes" id="UP000799755">
    <property type="component" value="Unassembled WGS sequence"/>
</dbReference>
<reference evidence="1" key="1">
    <citation type="journal article" date="2020" name="Stud. Mycol.">
        <title>101 Dothideomycetes genomes: a test case for predicting lifestyles and emergence of pathogens.</title>
        <authorList>
            <person name="Haridas S."/>
            <person name="Albert R."/>
            <person name="Binder M."/>
            <person name="Bloem J."/>
            <person name="Labutti K."/>
            <person name="Salamov A."/>
            <person name="Andreopoulos B."/>
            <person name="Baker S."/>
            <person name="Barry K."/>
            <person name="Bills G."/>
            <person name="Bluhm B."/>
            <person name="Cannon C."/>
            <person name="Castanera R."/>
            <person name="Culley D."/>
            <person name="Daum C."/>
            <person name="Ezra D."/>
            <person name="Gonzalez J."/>
            <person name="Henrissat B."/>
            <person name="Kuo A."/>
            <person name="Liang C."/>
            <person name="Lipzen A."/>
            <person name="Lutzoni F."/>
            <person name="Magnuson J."/>
            <person name="Mondo S."/>
            <person name="Nolan M."/>
            <person name="Ohm R."/>
            <person name="Pangilinan J."/>
            <person name="Park H.-J."/>
            <person name="Ramirez L."/>
            <person name="Alfaro M."/>
            <person name="Sun H."/>
            <person name="Tritt A."/>
            <person name="Yoshinaga Y."/>
            <person name="Zwiers L.-H."/>
            <person name="Turgeon B."/>
            <person name="Goodwin S."/>
            <person name="Spatafora J."/>
            <person name="Crous P."/>
            <person name="Grigoriev I."/>
        </authorList>
    </citation>
    <scope>NUCLEOTIDE SEQUENCE</scope>
    <source>
        <strain evidence="1">ATCC 200398</strain>
    </source>
</reference>
<sequence length="714" mass="82508">MQNLDFNLLQQTAQPQNQDEQDWVGVEDEEGSEVDDEQNQELTILTSSAAAPLRTARIQQAQVLPEYPQTLPRGYTYCVSTDKRDIKEVLQEALAFQYCRKNKAKKKGTTCLYLGGQALRWKYQCTGAKYCQYLENSLRTRSHCHASAQLWEELRQYRRTPLREETNKKKRHSLGLYLTVQPNFTPNKLPSAQNGGSRRNALRTISLEGLQRSMIMNTFRSCLERVLNMSQRLQKLAVLLNQIRRDYQNVNHPQGHAHFLQWTCPVEFDIIIPLHLERIPFFLFCSHGEHTHLPPPPHRPPEEIIQGITKLIQRERDPTVTQAQFLSSPALKEFCRQNNAVSLIQIHQSFANMDRITRILWRERLAMFPAGQHVQGVIVEHMTKHQNPERAYIREIFVEDEQAEVFASLKTFQCDMSFKRTFKNGFREITFAFFNESHGKLFTLARIFVNSDSPQMYMRCFQRLFTLLSERTGKNLNCWRHLHNEGFDGMTVDMDWKRMEGFGLYLTELDTSRRPWDWQLQNCIRFCVVHFKRSITQATPGSERHQDSVCTRMQALLTCESMEDYHTLGNLLRAQESAPIANWAAHKLIPVIAAGLNQHCSLIPKDVWNTMSPNSNAAEQAAEKSYSYGKGLPVLSAVLSGMKLDQRDIDQLGAREDDLQQSLISSPYKRVTKAFKLIWYYTGPFKVDSITITITITLAISSSVSKELKSCHCY</sequence>
<evidence type="ECO:0000313" key="2">
    <source>
        <dbReference type="Proteomes" id="UP000799755"/>
    </source>
</evidence>
<gene>
    <name evidence="1" type="ORF">BDR25DRAFT_309026</name>
</gene>
<keyword evidence="2" id="KW-1185">Reference proteome</keyword>
<proteinExistence type="predicted"/>
<comment type="caution">
    <text evidence="1">The sequence shown here is derived from an EMBL/GenBank/DDBJ whole genome shotgun (WGS) entry which is preliminary data.</text>
</comment>
<accession>A0ACB6RFY8</accession>
<protein>
    <submittedName>
        <fullName evidence="1">Uncharacterized protein</fullName>
    </submittedName>
</protein>
<organism evidence="1 2">
    <name type="scientific">Lindgomyces ingoldianus</name>
    <dbReference type="NCBI Taxonomy" id="673940"/>
    <lineage>
        <taxon>Eukaryota</taxon>
        <taxon>Fungi</taxon>
        <taxon>Dikarya</taxon>
        <taxon>Ascomycota</taxon>
        <taxon>Pezizomycotina</taxon>
        <taxon>Dothideomycetes</taxon>
        <taxon>Pleosporomycetidae</taxon>
        <taxon>Pleosporales</taxon>
        <taxon>Lindgomycetaceae</taxon>
        <taxon>Lindgomyces</taxon>
    </lineage>
</organism>
<evidence type="ECO:0000313" key="1">
    <source>
        <dbReference type="EMBL" id="KAF2478233.1"/>
    </source>
</evidence>
<name>A0ACB6RFY8_9PLEO</name>